<dbReference type="EMBL" id="CALNXJ010000015">
    <property type="protein sequence ID" value="CAH3115844.1"/>
    <property type="molecule type" value="Genomic_DNA"/>
</dbReference>
<dbReference type="PANTHER" id="PTHR11808">
    <property type="entry name" value="TRANS-SULFURATION ENZYME FAMILY MEMBER"/>
    <property type="match status" value="1"/>
</dbReference>
<keyword evidence="5 8" id="KW-0663">Pyridoxal phosphate</keyword>
<dbReference type="GO" id="GO:0019346">
    <property type="term" value="P:transsulfuration"/>
    <property type="evidence" value="ECO:0007669"/>
    <property type="project" value="InterPro"/>
</dbReference>
<comment type="cofactor">
    <cofactor evidence="1 9">
        <name>pyridoxal 5'-phosphate</name>
        <dbReference type="ChEBI" id="CHEBI:597326"/>
    </cofactor>
</comment>
<dbReference type="GO" id="GO:0004123">
    <property type="term" value="F:cystathionine gamma-lyase activity"/>
    <property type="evidence" value="ECO:0007669"/>
    <property type="project" value="TreeGrafter"/>
</dbReference>
<evidence type="ECO:0000256" key="5">
    <source>
        <dbReference type="ARBA" id="ARBA00022898"/>
    </source>
</evidence>
<keyword evidence="6" id="KW-0028">Amino-acid biosynthesis</keyword>
<dbReference type="InterPro" id="IPR015421">
    <property type="entry name" value="PyrdxlP-dep_Trfase_major"/>
</dbReference>
<dbReference type="EC" id="4.4.1.1" evidence="4"/>
<dbReference type="SUPFAM" id="SSF53383">
    <property type="entry name" value="PLP-dependent transferases"/>
    <property type="match status" value="1"/>
</dbReference>
<organism evidence="10 11">
    <name type="scientific">Pocillopora meandrina</name>
    <dbReference type="NCBI Taxonomy" id="46732"/>
    <lineage>
        <taxon>Eukaryota</taxon>
        <taxon>Metazoa</taxon>
        <taxon>Cnidaria</taxon>
        <taxon>Anthozoa</taxon>
        <taxon>Hexacorallia</taxon>
        <taxon>Scleractinia</taxon>
        <taxon>Astrocoeniina</taxon>
        <taxon>Pocilloporidae</taxon>
        <taxon>Pocillopora</taxon>
    </lineage>
</organism>
<dbReference type="InterPro" id="IPR015422">
    <property type="entry name" value="PyrdxlP-dep_Trfase_small"/>
</dbReference>
<dbReference type="InterPro" id="IPR000277">
    <property type="entry name" value="Cys/Met-Metab_PyrdxlP-dep_enz"/>
</dbReference>
<evidence type="ECO:0000256" key="9">
    <source>
        <dbReference type="RuleBase" id="RU362118"/>
    </source>
</evidence>
<reference evidence="10 11" key="1">
    <citation type="submission" date="2022-05" db="EMBL/GenBank/DDBJ databases">
        <authorList>
            <consortium name="Genoscope - CEA"/>
            <person name="William W."/>
        </authorList>
    </citation>
    <scope>NUCLEOTIDE SEQUENCE [LARGE SCALE GENOMIC DNA]</scope>
</reference>
<keyword evidence="6" id="KW-0198">Cysteine biosynthesis</keyword>
<dbReference type="Pfam" id="PF01053">
    <property type="entry name" value="Cys_Met_Meta_PP"/>
    <property type="match status" value="1"/>
</dbReference>
<comment type="pathway">
    <text evidence="2">Amino-acid biosynthesis; L-cysteine biosynthesis; L-cysteine from L-homocysteine and L-serine: step 2/2.</text>
</comment>
<dbReference type="GO" id="GO:0005737">
    <property type="term" value="C:cytoplasm"/>
    <property type="evidence" value="ECO:0007669"/>
    <property type="project" value="TreeGrafter"/>
</dbReference>
<comment type="caution">
    <text evidence="10">The sequence shown here is derived from an EMBL/GenBank/DDBJ whole genome shotgun (WGS) entry which is preliminary data.</text>
</comment>
<evidence type="ECO:0000256" key="1">
    <source>
        <dbReference type="ARBA" id="ARBA00001933"/>
    </source>
</evidence>
<evidence type="ECO:0000256" key="2">
    <source>
        <dbReference type="ARBA" id="ARBA00005038"/>
    </source>
</evidence>
<evidence type="ECO:0000256" key="4">
    <source>
        <dbReference type="ARBA" id="ARBA00012085"/>
    </source>
</evidence>
<dbReference type="Proteomes" id="UP001159428">
    <property type="component" value="Unassembled WGS sequence"/>
</dbReference>
<protein>
    <recommendedName>
        <fullName evidence="4">cystathionine gamma-lyase</fullName>
        <ecNumber evidence="4">4.4.1.1</ecNumber>
    </recommendedName>
    <alternativeName>
        <fullName evidence="7">Gamma-cystathionase</fullName>
    </alternativeName>
</protein>
<comment type="similarity">
    <text evidence="3 9">Belongs to the trans-sulfuration enzymes family.</text>
</comment>
<evidence type="ECO:0000256" key="6">
    <source>
        <dbReference type="ARBA" id="ARBA00023192"/>
    </source>
</evidence>
<proteinExistence type="inferred from homology"/>
<keyword evidence="11" id="KW-1185">Reference proteome</keyword>
<sequence>MMIVQRSRLLLFRVLRHFVPRSTLSSSSKMANEAEQKNLKPFPHFGTLAIHAGQEPEQWNSRAVVPPISMATTFKQDDPGVHRGFEYSRSGNPTRNCFEACVAALEGAKHGLATSSGLSATMLLTHLLKSGEHIVCVDDVYGGTNRYFSKVAAANMGIEISMVDASDLSKLKAAIKPKTKMVWIETPTNPLLKLVDIQGAAEVVHQREGVILVVDNTFMSSYFQRPLSLGADVVMHSVTKYMNGHSDTVMGVMCTNDDEICNRLRFLQNAIGPVPSPFDCYLANRGLKTLHLRMRQHEINATAVAKFLEGNPRVEKVMYPGLESYPQHELAKKQMTGFGGMVTFFIKGNLKNSRKFFKSSKLFTLAESLGGFESLTELPAIMTHASVPADQREVLGISDTLIRLSVGLEDTQDLIDDLDQALKQAVPDSCL</sequence>
<dbReference type="CDD" id="cd00614">
    <property type="entry name" value="CGS_like"/>
    <property type="match status" value="1"/>
</dbReference>
<name>A0AAU9WFW6_9CNID</name>
<dbReference type="Gene3D" id="3.90.1150.10">
    <property type="entry name" value="Aspartate Aminotransferase, domain 1"/>
    <property type="match status" value="1"/>
</dbReference>
<dbReference type="Gene3D" id="3.40.640.10">
    <property type="entry name" value="Type I PLP-dependent aspartate aminotransferase-like (Major domain)"/>
    <property type="match status" value="1"/>
</dbReference>
<evidence type="ECO:0000256" key="3">
    <source>
        <dbReference type="ARBA" id="ARBA00009077"/>
    </source>
</evidence>
<evidence type="ECO:0000313" key="10">
    <source>
        <dbReference type="EMBL" id="CAH3115844.1"/>
    </source>
</evidence>
<feature type="modified residue" description="N6-(pyridoxal phosphate)lysine" evidence="8">
    <location>
        <position position="240"/>
    </location>
</feature>
<dbReference type="AlphaFoldDB" id="A0AAU9WFW6"/>
<accession>A0AAU9WFW6</accession>
<dbReference type="GO" id="GO:0019343">
    <property type="term" value="P:cysteine biosynthetic process via cystathionine"/>
    <property type="evidence" value="ECO:0007669"/>
    <property type="project" value="TreeGrafter"/>
</dbReference>
<dbReference type="FunFam" id="3.40.640.10:FF:000009">
    <property type="entry name" value="Cystathionine gamma-synthase homolog"/>
    <property type="match status" value="1"/>
</dbReference>
<dbReference type="FunFam" id="3.90.1150.10:FF:000008">
    <property type="entry name" value="Cystathionine gamma-synthase"/>
    <property type="match status" value="1"/>
</dbReference>
<gene>
    <name evidence="10" type="ORF">PMEA_00006801</name>
</gene>
<evidence type="ECO:0000313" key="11">
    <source>
        <dbReference type="Proteomes" id="UP001159428"/>
    </source>
</evidence>
<dbReference type="PANTHER" id="PTHR11808:SF15">
    <property type="entry name" value="CYSTATHIONINE GAMMA-LYASE"/>
    <property type="match status" value="1"/>
</dbReference>
<evidence type="ECO:0000256" key="7">
    <source>
        <dbReference type="ARBA" id="ARBA00029853"/>
    </source>
</evidence>
<dbReference type="PIRSF" id="PIRSF001434">
    <property type="entry name" value="CGS"/>
    <property type="match status" value="1"/>
</dbReference>
<dbReference type="GO" id="GO:0030170">
    <property type="term" value="F:pyridoxal phosphate binding"/>
    <property type="evidence" value="ECO:0007669"/>
    <property type="project" value="InterPro"/>
</dbReference>
<evidence type="ECO:0000256" key="8">
    <source>
        <dbReference type="PIRSR" id="PIRSR001434-2"/>
    </source>
</evidence>
<dbReference type="InterPro" id="IPR015424">
    <property type="entry name" value="PyrdxlP-dep_Trfase"/>
</dbReference>